<dbReference type="Proteomes" id="UP000011996">
    <property type="component" value="Unassembled WGS sequence"/>
</dbReference>
<sequence>MLASQSATIVSGSNHETSHFLQTGKSKSGMNPLWCPVSMQRNRASTLTTQPA</sequence>
<dbReference type="PATRIC" id="fig|1263868.3.peg.6006"/>
<reference evidence="2 3" key="1">
    <citation type="journal article" date="2013" name="Mar. Genomics">
        <title>Expression of sulfatases in Rhodopirellula baltica and the diversity of sulfatases in the genus Rhodopirellula.</title>
        <authorList>
            <person name="Wegner C.E."/>
            <person name="Richter-Heitmann T."/>
            <person name="Klindworth A."/>
            <person name="Klockow C."/>
            <person name="Richter M."/>
            <person name="Achstetter T."/>
            <person name="Glockner F.O."/>
            <person name="Harder J."/>
        </authorList>
    </citation>
    <scope>NUCLEOTIDE SEQUENCE [LARGE SCALE GENOMIC DNA]</scope>
    <source>
        <strain evidence="2 3">SH398</strain>
    </source>
</reference>
<evidence type="ECO:0000313" key="2">
    <source>
        <dbReference type="EMBL" id="EMI23883.1"/>
    </source>
</evidence>
<comment type="caution">
    <text evidence="2">The sequence shown here is derived from an EMBL/GenBank/DDBJ whole genome shotgun (WGS) entry which is preliminary data.</text>
</comment>
<evidence type="ECO:0000313" key="3">
    <source>
        <dbReference type="Proteomes" id="UP000011996"/>
    </source>
</evidence>
<dbReference type="AlphaFoldDB" id="M5RX16"/>
<proteinExistence type="predicted"/>
<feature type="region of interest" description="Disordered" evidence="1">
    <location>
        <begin position="1"/>
        <end position="26"/>
    </location>
</feature>
<dbReference type="EMBL" id="ANOF01000180">
    <property type="protein sequence ID" value="EMI23883.1"/>
    <property type="molecule type" value="Genomic_DNA"/>
</dbReference>
<evidence type="ECO:0000256" key="1">
    <source>
        <dbReference type="SAM" id="MobiDB-lite"/>
    </source>
</evidence>
<organism evidence="2 3">
    <name type="scientific">Rhodopirellula europaea SH398</name>
    <dbReference type="NCBI Taxonomy" id="1263868"/>
    <lineage>
        <taxon>Bacteria</taxon>
        <taxon>Pseudomonadati</taxon>
        <taxon>Planctomycetota</taxon>
        <taxon>Planctomycetia</taxon>
        <taxon>Pirellulales</taxon>
        <taxon>Pirellulaceae</taxon>
        <taxon>Rhodopirellula</taxon>
    </lineage>
</organism>
<protein>
    <submittedName>
        <fullName evidence="2">Uncharacterized protein</fullName>
    </submittedName>
</protein>
<name>M5RX16_9BACT</name>
<accession>M5RX16</accession>
<gene>
    <name evidence="2" type="ORF">RESH_05541</name>
</gene>
<dbReference type="STRING" id="1263868.RESH_05541"/>